<dbReference type="CDD" id="cd01949">
    <property type="entry name" value="GGDEF"/>
    <property type="match status" value="1"/>
</dbReference>
<accession>A0ABV7T5P3</accession>
<evidence type="ECO:0000259" key="2">
    <source>
        <dbReference type="PROSITE" id="PS50883"/>
    </source>
</evidence>
<dbReference type="InterPro" id="IPR050706">
    <property type="entry name" value="Cyclic-di-GMP_PDE-like"/>
</dbReference>
<dbReference type="InterPro" id="IPR043128">
    <property type="entry name" value="Rev_trsase/Diguanyl_cyclase"/>
</dbReference>
<dbReference type="CDD" id="cd01948">
    <property type="entry name" value="EAL"/>
    <property type="match status" value="1"/>
</dbReference>
<dbReference type="InterPro" id="IPR000160">
    <property type="entry name" value="GGDEF_dom"/>
</dbReference>
<dbReference type="RefSeq" id="WP_386363600.1">
    <property type="nucleotide sequence ID" value="NZ_JBHRXZ010000017.1"/>
</dbReference>
<feature type="transmembrane region" description="Helical" evidence="1">
    <location>
        <begin position="56"/>
        <end position="81"/>
    </location>
</feature>
<keyword evidence="6" id="KW-1185">Reference proteome</keyword>
<dbReference type="Pfam" id="PF00563">
    <property type="entry name" value="EAL"/>
    <property type="match status" value="1"/>
</dbReference>
<organism evidence="5 6">
    <name type="scientific">Stutzerimonas tarimensis</name>
    <dbReference type="NCBI Taxonomy" id="1507735"/>
    <lineage>
        <taxon>Bacteria</taxon>
        <taxon>Pseudomonadati</taxon>
        <taxon>Pseudomonadota</taxon>
        <taxon>Gammaproteobacteria</taxon>
        <taxon>Pseudomonadales</taxon>
        <taxon>Pseudomonadaceae</taxon>
        <taxon>Stutzerimonas</taxon>
    </lineage>
</organism>
<gene>
    <name evidence="5" type="ORF">ACFOMF_07635</name>
</gene>
<dbReference type="Pfam" id="PF03707">
    <property type="entry name" value="MHYT"/>
    <property type="match status" value="2"/>
</dbReference>
<evidence type="ECO:0000313" key="5">
    <source>
        <dbReference type="EMBL" id="MFC3607642.1"/>
    </source>
</evidence>
<dbReference type="PROSITE" id="PS50924">
    <property type="entry name" value="MHYT"/>
    <property type="match status" value="1"/>
</dbReference>
<dbReference type="SUPFAM" id="SSF55073">
    <property type="entry name" value="Nucleotide cyclase"/>
    <property type="match status" value="1"/>
</dbReference>
<name>A0ABV7T5P3_9GAMM</name>
<keyword evidence="1" id="KW-0472">Membrane</keyword>
<dbReference type="PANTHER" id="PTHR33121:SF79">
    <property type="entry name" value="CYCLIC DI-GMP PHOSPHODIESTERASE PDED-RELATED"/>
    <property type="match status" value="1"/>
</dbReference>
<dbReference type="PANTHER" id="PTHR33121">
    <property type="entry name" value="CYCLIC DI-GMP PHOSPHODIESTERASE PDEF"/>
    <property type="match status" value="1"/>
</dbReference>
<dbReference type="Proteomes" id="UP001595630">
    <property type="component" value="Unassembled WGS sequence"/>
</dbReference>
<feature type="domain" description="GGDEF" evidence="3">
    <location>
        <begin position="308"/>
        <end position="440"/>
    </location>
</feature>
<feature type="transmembrane region" description="Helical" evidence="1">
    <location>
        <begin position="20"/>
        <end position="44"/>
    </location>
</feature>
<feature type="domain" description="EAL" evidence="2">
    <location>
        <begin position="449"/>
        <end position="700"/>
    </location>
</feature>
<dbReference type="SMART" id="SM00052">
    <property type="entry name" value="EAL"/>
    <property type="match status" value="1"/>
</dbReference>
<sequence length="713" mass="77198">MLPLFMSDMPADYLSIHSSHGAGLVLLSFLIASTAGFTALAMAHRISVSRSSASRALWRAVGVLSLGGGIWSMHFIAMLALETSLPIRYSPGITGFSLAVAIAASWLLMRLLGRERLSGRQYLGGSLVAGLGIAGMHYIGMAAMRSQAQAFYDPTGVAASVLIAIAASLAALALSMHYRNRPDLHWQRLVCSLAMGAAICSMHFTGMHAMTLAVPADQANLLADHLHQDGEQLAMGVAIGLIALLVLVAGVVASWAEQRFSQQRAMLNEVEQRLDAITHYDPLTNLFNGRAFTEVVGQVLAAHQHLRQGVAVLFIDLDNFKRVNDSLGHRAGDEVLQQVAQRIRAALGIRDVLARFAGDEFCVLALLDTSDHAEQLAERILAHLRPPFSVSGARLQLTASVGISLFPEDGQGFDDLFKHAGLALGQCKASGRNRSLRFDPRQEMRAAEDLSLEQDLRRALNEDQLGIHYQPIIDCHSGEVVSLEALARWQHPRLGAISPERFVQLAEQYGFIAELDSWVTRRACQDLQRLGRPRLRVAVNCSALNLGNPRLPDAIADILADTALAAERLTVEITENALMNNLSAAVAVLESIRALGVKLSIDDFGTGYSSLAYLSRLPVDTLKVDRSFVRDLDSQANDRAIAAAIIAMAHKLDLKVIAEGVEQPTQQTFLTGNGCDMIQGYLFSRPLPLDGLTDWLAQRAALNVLDPQATATA</sequence>
<evidence type="ECO:0000259" key="4">
    <source>
        <dbReference type="PROSITE" id="PS50924"/>
    </source>
</evidence>
<dbReference type="InterPro" id="IPR029787">
    <property type="entry name" value="Nucleotide_cyclase"/>
</dbReference>
<feature type="transmembrane region" description="Helical" evidence="1">
    <location>
        <begin position="124"/>
        <end position="144"/>
    </location>
</feature>
<evidence type="ECO:0000259" key="3">
    <source>
        <dbReference type="PROSITE" id="PS50887"/>
    </source>
</evidence>
<reference evidence="6" key="1">
    <citation type="journal article" date="2019" name="Int. J. Syst. Evol. Microbiol.">
        <title>The Global Catalogue of Microorganisms (GCM) 10K type strain sequencing project: providing services to taxonomists for standard genome sequencing and annotation.</title>
        <authorList>
            <consortium name="The Broad Institute Genomics Platform"/>
            <consortium name="The Broad Institute Genome Sequencing Center for Infectious Disease"/>
            <person name="Wu L."/>
            <person name="Ma J."/>
        </authorList>
    </citation>
    <scope>NUCLEOTIDE SEQUENCE [LARGE SCALE GENOMIC DNA]</scope>
    <source>
        <strain evidence="6">KCTC 42447</strain>
    </source>
</reference>
<comment type="caution">
    <text evidence="5">The sequence shown here is derived from an EMBL/GenBank/DDBJ whole genome shotgun (WGS) entry which is preliminary data.</text>
</comment>
<proteinExistence type="predicted"/>
<dbReference type="SMART" id="SM00267">
    <property type="entry name" value="GGDEF"/>
    <property type="match status" value="1"/>
</dbReference>
<protein>
    <submittedName>
        <fullName evidence="5">Bifunctional diguanylate cyclase/phosphodiesterase</fullName>
    </submittedName>
</protein>
<dbReference type="InterPro" id="IPR005330">
    <property type="entry name" value="MHYT_dom"/>
</dbReference>
<feature type="transmembrane region" description="Helical" evidence="1">
    <location>
        <begin position="156"/>
        <end position="177"/>
    </location>
</feature>
<feature type="transmembrane region" description="Helical" evidence="1">
    <location>
        <begin position="189"/>
        <end position="213"/>
    </location>
</feature>
<evidence type="ECO:0000256" key="1">
    <source>
        <dbReference type="PROSITE-ProRule" id="PRU00244"/>
    </source>
</evidence>
<evidence type="ECO:0000313" key="6">
    <source>
        <dbReference type="Proteomes" id="UP001595630"/>
    </source>
</evidence>
<keyword evidence="1" id="KW-0812">Transmembrane</keyword>
<dbReference type="PROSITE" id="PS50887">
    <property type="entry name" value="GGDEF"/>
    <property type="match status" value="1"/>
</dbReference>
<dbReference type="Pfam" id="PF00990">
    <property type="entry name" value="GGDEF"/>
    <property type="match status" value="1"/>
</dbReference>
<dbReference type="SUPFAM" id="SSF141868">
    <property type="entry name" value="EAL domain-like"/>
    <property type="match status" value="1"/>
</dbReference>
<dbReference type="InterPro" id="IPR001633">
    <property type="entry name" value="EAL_dom"/>
</dbReference>
<dbReference type="Gene3D" id="3.20.20.450">
    <property type="entry name" value="EAL domain"/>
    <property type="match status" value="1"/>
</dbReference>
<dbReference type="Gene3D" id="3.30.70.270">
    <property type="match status" value="1"/>
</dbReference>
<dbReference type="PROSITE" id="PS50883">
    <property type="entry name" value="EAL"/>
    <property type="match status" value="1"/>
</dbReference>
<dbReference type="NCBIfam" id="TIGR00254">
    <property type="entry name" value="GGDEF"/>
    <property type="match status" value="1"/>
</dbReference>
<dbReference type="InterPro" id="IPR035919">
    <property type="entry name" value="EAL_sf"/>
</dbReference>
<feature type="transmembrane region" description="Helical" evidence="1">
    <location>
        <begin position="233"/>
        <end position="256"/>
    </location>
</feature>
<feature type="transmembrane region" description="Helical" evidence="1">
    <location>
        <begin position="93"/>
        <end position="112"/>
    </location>
</feature>
<keyword evidence="1" id="KW-1133">Transmembrane helix</keyword>
<dbReference type="EMBL" id="JBHRXZ010000017">
    <property type="protein sequence ID" value="MFC3607642.1"/>
    <property type="molecule type" value="Genomic_DNA"/>
</dbReference>
<feature type="domain" description="MHYT" evidence="4">
    <location>
        <begin position="20"/>
        <end position="213"/>
    </location>
</feature>